<dbReference type="AlphaFoldDB" id="A0A2A2EQZ3"/>
<comment type="caution">
    <text evidence="2">The sequence shown here is derived from an EMBL/GenBank/DDBJ whole genome shotgun (WGS) entry which is preliminary data.</text>
</comment>
<dbReference type="Proteomes" id="UP000217771">
    <property type="component" value="Unassembled WGS sequence"/>
</dbReference>
<reference evidence="2 3" key="1">
    <citation type="submission" date="2017-08" db="EMBL/GenBank/DDBJ databases">
        <title>Halomonas alkalisoli sp. nov., isolated from saline alkaline soil.</title>
        <authorList>
            <person name="Wang D."/>
            <person name="Zhang G."/>
        </authorList>
    </citation>
    <scope>NUCLEOTIDE SEQUENCE [LARGE SCALE GENOMIC DNA]</scope>
    <source>
        <strain evidence="2 3">WRN001</strain>
    </source>
</reference>
<keyword evidence="1" id="KW-0472">Membrane</keyword>
<sequence>MGILAPFVARFRVVRGGWSFAQAFLGLGVIGSIVLVAILFVLFGDRLAELMNADAGNAYFSRSVRAWMGLMAVPLGFYWFFAFLAMWRSAGRLSAGWRLLARYLSLFALSSAAACVFAAPLPVGIMLLTGVVMVRRQRRAVVSAQVSS</sequence>
<gene>
    <name evidence="2" type="ORF">CK498_21465</name>
</gene>
<keyword evidence="1" id="KW-1133">Transmembrane helix</keyword>
<keyword evidence="3" id="KW-1185">Reference proteome</keyword>
<evidence type="ECO:0000313" key="2">
    <source>
        <dbReference type="EMBL" id="PAU74693.1"/>
    </source>
</evidence>
<feature type="transmembrane region" description="Helical" evidence="1">
    <location>
        <begin position="64"/>
        <end position="87"/>
    </location>
</feature>
<feature type="transmembrane region" description="Helical" evidence="1">
    <location>
        <begin position="107"/>
        <end position="134"/>
    </location>
</feature>
<dbReference type="EMBL" id="NSKB01000009">
    <property type="protein sequence ID" value="PAU74693.1"/>
    <property type="molecule type" value="Genomic_DNA"/>
</dbReference>
<evidence type="ECO:0000313" key="3">
    <source>
        <dbReference type="Proteomes" id="UP000217771"/>
    </source>
</evidence>
<name>A0A2A2EQZ3_9GAMM</name>
<keyword evidence="1" id="KW-0812">Transmembrane</keyword>
<accession>A0A2A2EQZ3</accession>
<evidence type="ECO:0000256" key="1">
    <source>
        <dbReference type="SAM" id="Phobius"/>
    </source>
</evidence>
<organism evidence="2 3">
    <name type="scientific">Halomonas salipaludis</name>
    <dbReference type="NCBI Taxonomy" id="2032625"/>
    <lineage>
        <taxon>Bacteria</taxon>
        <taxon>Pseudomonadati</taxon>
        <taxon>Pseudomonadota</taxon>
        <taxon>Gammaproteobacteria</taxon>
        <taxon>Oceanospirillales</taxon>
        <taxon>Halomonadaceae</taxon>
        <taxon>Halomonas</taxon>
    </lineage>
</organism>
<proteinExistence type="predicted"/>
<feature type="transmembrane region" description="Helical" evidence="1">
    <location>
        <begin position="20"/>
        <end position="43"/>
    </location>
</feature>
<protein>
    <submittedName>
        <fullName evidence="2">Uncharacterized protein</fullName>
    </submittedName>
</protein>